<dbReference type="InterPro" id="IPR001173">
    <property type="entry name" value="Glyco_trans_2-like"/>
</dbReference>
<dbReference type="CDD" id="cd04179">
    <property type="entry name" value="DPM_DPG-synthase_like"/>
    <property type="match status" value="1"/>
</dbReference>
<evidence type="ECO:0000256" key="1">
    <source>
        <dbReference type="SAM" id="Phobius"/>
    </source>
</evidence>
<keyword evidence="1" id="KW-0472">Membrane</keyword>
<dbReference type="GO" id="GO:0016740">
    <property type="term" value="F:transferase activity"/>
    <property type="evidence" value="ECO:0007669"/>
    <property type="project" value="UniProtKB-KW"/>
</dbReference>
<dbReference type="STRING" id="84531.LA76x_1079"/>
<accession>A0A0S2F6R6</accession>
<keyword evidence="3" id="KW-0808">Transferase</keyword>
<name>A0A0S2F6R6_LYSAN</name>
<dbReference type="PANTHER" id="PTHR48090">
    <property type="entry name" value="UNDECAPRENYL-PHOSPHATE 4-DEOXY-4-FORMAMIDO-L-ARABINOSE TRANSFERASE-RELATED"/>
    <property type="match status" value="1"/>
</dbReference>
<feature type="transmembrane region" description="Helical" evidence="1">
    <location>
        <begin position="260"/>
        <end position="279"/>
    </location>
</feature>
<protein>
    <submittedName>
        <fullName evidence="3">Glycosyl transferase 2 family protein</fullName>
    </submittedName>
</protein>
<evidence type="ECO:0000313" key="3">
    <source>
        <dbReference type="EMBL" id="ALN79238.1"/>
    </source>
</evidence>
<proteinExistence type="predicted"/>
<gene>
    <name evidence="3" type="ORF">LA76x_1079</name>
</gene>
<evidence type="ECO:0000259" key="2">
    <source>
        <dbReference type="Pfam" id="PF00535"/>
    </source>
</evidence>
<dbReference type="KEGG" id="lab:LA76x_1079"/>
<reference evidence="3 4" key="1">
    <citation type="journal article" date="2015" name="BMC Genomics">
        <title>Comparative genomics and metabolic profiling of the genus Lysobacter.</title>
        <authorList>
            <person name="de Bruijn I."/>
            <person name="Cheng X."/>
            <person name="de Jager V."/>
            <person name="Exposito R.G."/>
            <person name="Watrous J."/>
            <person name="Patel N."/>
            <person name="Postma J."/>
            <person name="Dorrestein P.C."/>
            <person name="Kobayashi D."/>
            <person name="Raaijmakers J.M."/>
        </authorList>
    </citation>
    <scope>NUCLEOTIDE SEQUENCE [LARGE SCALE GENOMIC DNA]</scope>
    <source>
        <strain evidence="3 4">76</strain>
    </source>
</reference>
<dbReference type="Pfam" id="PF00535">
    <property type="entry name" value="Glycos_transf_2"/>
    <property type="match status" value="1"/>
</dbReference>
<dbReference type="PANTHER" id="PTHR48090:SF7">
    <property type="entry name" value="RFBJ PROTEIN"/>
    <property type="match status" value="1"/>
</dbReference>
<feature type="transmembrane region" description="Helical" evidence="1">
    <location>
        <begin position="291"/>
        <end position="313"/>
    </location>
</feature>
<feature type="domain" description="Glycosyltransferase 2-like" evidence="2">
    <location>
        <begin position="17"/>
        <end position="177"/>
    </location>
</feature>
<dbReference type="RefSeq" id="WP_057916867.1">
    <property type="nucleotide sequence ID" value="NZ_CP011129.1"/>
</dbReference>
<dbReference type="Gene3D" id="3.90.550.10">
    <property type="entry name" value="Spore Coat Polysaccharide Biosynthesis Protein SpsA, Chain A"/>
    <property type="match status" value="1"/>
</dbReference>
<keyword evidence="4" id="KW-1185">Reference proteome</keyword>
<evidence type="ECO:0000313" key="4">
    <source>
        <dbReference type="Proteomes" id="UP000060787"/>
    </source>
</evidence>
<dbReference type="PATRIC" id="fig|84531.8.peg.1104"/>
<dbReference type="SUPFAM" id="SSF53448">
    <property type="entry name" value="Nucleotide-diphospho-sugar transferases"/>
    <property type="match status" value="1"/>
</dbReference>
<organism evidence="3 4">
    <name type="scientific">Lysobacter antibioticus</name>
    <dbReference type="NCBI Taxonomy" id="84531"/>
    <lineage>
        <taxon>Bacteria</taxon>
        <taxon>Pseudomonadati</taxon>
        <taxon>Pseudomonadota</taxon>
        <taxon>Gammaproteobacteria</taxon>
        <taxon>Lysobacterales</taxon>
        <taxon>Lysobacteraceae</taxon>
        <taxon>Lysobacter</taxon>
    </lineage>
</organism>
<dbReference type="InterPro" id="IPR029044">
    <property type="entry name" value="Nucleotide-diphossugar_trans"/>
</dbReference>
<dbReference type="Proteomes" id="UP000060787">
    <property type="component" value="Chromosome"/>
</dbReference>
<keyword evidence="1" id="KW-0812">Transmembrane</keyword>
<sequence length="341" mass="37450">MANNVSPAGAWRSGIAVVIPSYKVTQHIVGVLSEIGPEVDAIYCVDDACPDKSGDFIQANVDDPRVVVLRNSENQGVGGAMIAGYKRAVADGATVIVKIDGDGQMDPALLPMFVAPILEGDADYTKGNRFWDLSQIRQMPLLRRIGNLGLSFMAKASTGYWDIFDPTNGYTAIHARVAANLPLDSISRRYFFETDILFRLNTIRAAVIDVPMDARYGDETSGLKASGIFFEFLFKHARNLGKRIVYNYFLRDLSLASLELLAAVLLLGFGFVFGGWHWLQSIRFDTSAPLGTVMIATVSVVSGLQFLLAFLGYDIASIPRRPLSRVLAKHRSLINRAPRDE</sequence>
<keyword evidence="1" id="KW-1133">Transmembrane helix</keyword>
<dbReference type="AlphaFoldDB" id="A0A0S2F6R6"/>
<dbReference type="InterPro" id="IPR050256">
    <property type="entry name" value="Glycosyltransferase_2"/>
</dbReference>
<dbReference type="EMBL" id="CP011129">
    <property type="protein sequence ID" value="ALN79238.1"/>
    <property type="molecule type" value="Genomic_DNA"/>
</dbReference>